<keyword evidence="5" id="KW-1003">Cell membrane</keyword>
<dbReference type="EMBL" id="BOVK01000013">
    <property type="protein sequence ID" value="GIQ68130.1"/>
    <property type="molecule type" value="Genomic_DNA"/>
</dbReference>
<dbReference type="PANTHER" id="PTHR43027:SF1">
    <property type="entry name" value="DOXORUBICIN RESISTANCE ABC TRANSPORTER PERMEASE PROTEIN DRRC-RELATED"/>
    <property type="match status" value="1"/>
</dbReference>
<dbReference type="InterPro" id="IPR047817">
    <property type="entry name" value="ABC2_TM_bact-type"/>
</dbReference>
<comment type="similarity">
    <text evidence="5">Belongs to the ABC-2 integral membrane protein family.</text>
</comment>
<dbReference type="GO" id="GO:0043190">
    <property type="term" value="C:ATP-binding cassette (ABC) transporter complex"/>
    <property type="evidence" value="ECO:0007669"/>
    <property type="project" value="InterPro"/>
</dbReference>
<keyword evidence="4 5" id="KW-0472">Membrane</keyword>
<keyword evidence="3 5" id="KW-1133">Transmembrane helix</keyword>
<evidence type="ECO:0000256" key="3">
    <source>
        <dbReference type="ARBA" id="ARBA00022989"/>
    </source>
</evidence>
<dbReference type="AlphaFoldDB" id="A0A8J4M0T6"/>
<feature type="transmembrane region" description="Helical" evidence="5">
    <location>
        <begin position="174"/>
        <end position="196"/>
    </location>
</feature>
<feature type="transmembrane region" description="Helical" evidence="5">
    <location>
        <begin position="285"/>
        <end position="304"/>
    </location>
</feature>
<dbReference type="GO" id="GO:0140359">
    <property type="term" value="F:ABC-type transporter activity"/>
    <property type="evidence" value="ECO:0007669"/>
    <property type="project" value="InterPro"/>
</dbReference>
<comment type="caution">
    <text evidence="7">The sequence shown here is derived from an EMBL/GenBank/DDBJ whole genome shotgun (WGS) entry which is preliminary data.</text>
</comment>
<comment type="subcellular location">
    <subcellularLocation>
        <location evidence="5">Cell membrane</location>
        <topology evidence="5">Multi-pass membrane protein</topology>
    </subcellularLocation>
    <subcellularLocation>
        <location evidence="1">Membrane</location>
        <topology evidence="1">Multi-pass membrane protein</topology>
    </subcellularLocation>
</comment>
<name>A0A8J4M0T6_9BACL</name>
<evidence type="ECO:0000256" key="5">
    <source>
        <dbReference type="RuleBase" id="RU361157"/>
    </source>
</evidence>
<keyword evidence="8" id="KW-1185">Reference proteome</keyword>
<dbReference type="Pfam" id="PF12698">
    <property type="entry name" value="ABC2_membrane_3"/>
    <property type="match status" value="1"/>
</dbReference>
<dbReference type="PANTHER" id="PTHR43027">
    <property type="entry name" value="DOXORUBICIN RESISTANCE ABC TRANSPORTER PERMEASE PROTEIN DRRC-RELATED"/>
    <property type="match status" value="1"/>
</dbReference>
<evidence type="ECO:0000313" key="8">
    <source>
        <dbReference type="Proteomes" id="UP000677918"/>
    </source>
</evidence>
<dbReference type="InterPro" id="IPR000412">
    <property type="entry name" value="ABC_2_transport"/>
</dbReference>
<dbReference type="Proteomes" id="UP000677918">
    <property type="component" value="Unassembled WGS sequence"/>
</dbReference>
<proteinExistence type="inferred from homology"/>
<dbReference type="PRINTS" id="PR00164">
    <property type="entry name" value="ABC2TRNSPORT"/>
</dbReference>
<dbReference type="InterPro" id="IPR052902">
    <property type="entry name" value="ABC-2_transporter"/>
</dbReference>
<dbReference type="PROSITE" id="PS51012">
    <property type="entry name" value="ABC_TM2"/>
    <property type="match status" value="1"/>
</dbReference>
<accession>A0A8J4M0T6</accession>
<gene>
    <name evidence="7" type="ORF">XYCOK13_09540</name>
</gene>
<evidence type="ECO:0000259" key="6">
    <source>
        <dbReference type="PROSITE" id="PS51012"/>
    </source>
</evidence>
<organism evidence="7 8">
    <name type="scientific">Xylanibacillus composti</name>
    <dbReference type="NCBI Taxonomy" id="1572762"/>
    <lineage>
        <taxon>Bacteria</taxon>
        <taxon>Bacillati</taxon>
        <taxon>Bacillota</taxon>
        <taxon>Bacilli</taxon>
        <taxon>Bacillales</taxon>
        <taxon>Paenibacillaceae</taxon>
        <taxon>Xylanibacillus</taxon>
    </lineage>
</organism>
<feature type="transmembrane region" description="Helical" evidence="5">
    <location>
        <begin position="226"/>
        <end position="246"/>
    </location>
</feature>
<reference evidence="7" key="1">
    <citation type="submission" date="2021-04" db="EMBL/GenBank/DDBJ databases">
        <title>Draft genome sequence of Xylanibacillus composti strain K13.</title>
        <authorList>
            <person name="Uke A."/>
            <person name="Chhe C."/>
            <person name="Baramee S."/>
            <person name="Kosugi A."/>
        </authorList>
    </citation>
    <scope>NUCLEOTIDE SEQUENCE</scope>
    <source>
        <strain evidence="7">K13</strain>
    </source>
</reference>
<keyword evidence="5" id="KW-0813">Transport</keyword>
<feature type="transmembrane region" description="Helical" evidence="5">
    <location>
        <begin position="340"/>
        <end position="364"/>
    </location>
</feature>
<keyword evidence="2 5" id="KW-0812">Transmembrane</keyword>
<evidence type="ECO:0000256" key="1">
    <source>
        <dbReference type="ARBA" id="ARBA00004141"/>
    </source>
</evidence>
<sequence>MNNARQFSKMFVSHLKITLREKQAWFWGIFFPIILMVLFMLIFSGSSDSSFSAEVAIVEENPNAVSQALLQQISQIPALEVKSGEPVSQEQADHWVKEKDVTAAIVLPNAEDVHTLQLIVNKEQEQGVSTQAIFGILDKLVQQANLAAAGAAPTYELQFEAVSSGNENLKYEDFLLTGMIALAIAQGGLFGMVDMVEMRRKGLLKRLRMTPAKMSLFGLSDMTMRMIFGLVQIIVLSLIGVLAFGATLHLHLPSLILVFLVGALSFNAMGYLFSSFSKTTEAYMGMANIASFLMMFLSGVFFPVETMPEWLQPVAVFLPLTYFVDNLRESMVYATGLGSASLWSGLGILALWGAATFLLGSWLYKAKSIAAAR</sequence>
<feature type="transmembrane region" description="Helical" evidence="5">
    <location>
        <begin position="24"/>
        <end position="43"/>
    </location>
</feature>
<feature type="domain" description="ABC transmembrane type-2" evidence="6">
    <location>
        <begin position="139"/>
        <end position="367"/>
    </location>
</feature>
<dbReference type="InterPro" id="IPR013525">
    <property type="entry name" value="ABC2_TM"/>
</dbReference>
<evidence type="ECO:0000256" key="2">
    <source>
        <dbReference type="ARBA" id="ARBA00022692"/>
    </source>
</evidence>
<evidence type="ECO:0000313" key="7">
    <source>
        <dbReference type="EMBL" id="GIQ68130.1"/>
    </source>
</evidence>
<protein>
    <recommendedName>
        <fullName evidence="5">Transport permease protein</fullName>
    </recommendedName>
</protein>
<evidence type="ECO:0000256" key="4">
    <source>
        <dbReference type="ARBA" id="ARBA00023136"/>
    </source>
</evidence>
<feature type="transmembrane region" description="Helical" evidence="5">
    <location>
        <begin position="252"/>
        <end position="273"/>
    </location>
</feature>
<dbReference type="RefSeq" id="WP_244865000.1">
    <property type="nucleotide sequence ID" value="NZ_BOVK01000013.1"/>
</dbReference>